<keyword evidence="2 5" id="KW-0547">Nucleotide-binding</keyword>
<dbReference type="SUPFAM" id="SSF51246">
    <property type="entry name" value="Rudiment single hybrid motif"/>
    <property type="match status" value="1"/>
</dbReference>
<proteinExistence type="inferred from homology"/>
<evidence type="ECO:0000256" key="5">
    <source>
        <dbReference type="HAMAP-Rule" id="MF_01928"/>
    </source>
</evidence>
<dbReference type="SUPFAM" id="SSF56059">
    <property type="entry name" value="Glutathione synthetase ATP-binding domain-like"/>
    <property type="match status" value="1"/>
</dbReference>
<dbReference type="InterPro" id="IPR013815">
    <property type="entry name" value="ATP_grasp_subdomain_1"/>
</dbReference>
<feature type="binding site" evidence="5">
    <location>
        <begin position="156"/>
        <end position="162"/>
    </location>
    <ligand>
        <name>ATP</name>
        <dbReference type="ChEBI" id="CHEBI:30616"/>
    </ligand>
</feature>
<gene>
    <name evidence="5 6" type="primary">purK</name>
    <name evidence="8" type="ORF">D0469_10440</name>
</gene>
<dbReference type="GO" id="GO:0046872">
    <property type="term" value="F:metal ion binding"/>
    <property type="evidence" value="ECO:0007669"/>
    <property type="project" value="InterPro"/>
</dbReference>
<evidence type="ECO:0000256" key="2">
    <source>
        <dbReference type="ARBA" id="ARBA00022741"/>
    </source>
</evidence>
<accession>A0A372LMZ8</accession>
<dbReference type="GO" id="GO:0004638">
    <property type="term" value="F:phosphoribosylaminoimidazole carboxylase activity"/>
    <property type="evidence" value="ECO:0007669"/>
    <property type="project" value="InterPro"/>
</dbReference>
<evidence type="ECO:0000256" key="3">
    <source>
        <dbReference type="ARBA" id="ARBA00022755"/>
    </source>
</evidence>
<dbReference type="PANTHER" id="PTHR11609">
    <property type="entry name" value="PURINE BIOSYNTHESIS PROTEIN 6/7, PUR6/7"/>
    <property type="match status" value="1"/>
</dbReference>
<dbReference type="FunFam" id="3.40.50.20:FF:000016">
    <property type="entry name" value="N5-carboxyaminoimidazole ribonucleotide synthase"/>
    <property type="match status" value="1"/>
</dbReference>
<sequence length="385" mass="42114">MNSLNNKVILPGSTIGIIGGGQLGRMMALSAKASGFRIAVLDPVEGGPCSEVAEIEIVGNYDDKYALKQLADVSDVITFEFENINSEALDWLQQHAYVPQGTELLRISQDRIQEKERINASGAKTAPYFPISELSELYDRIEALGLPCVLKTARGGYDGKGQLVIRNRDDIAKADALIKQGTCVLEAWVPFTMEISVIVVRKVNGETSCFPVAENVHVNNILHQTIVPARIPETVAKAAIEKAMLIADAVDLVGIMAVEMFVKEDGEVIINELAPRPHNTGHFSIEACKTSQFEQHIRAICNWPLGNTDLYQPAVMVNILGQHMGKLMETIPSLQDWKVHLYGKKDAKNNRKMGHVNILKGTSEEALSDAKASGIWEEGNGGSDR</sequence>
<feature type="domain" description="ATP-grasp" evidence="7">
    <location>
        <begin position="115"/>
        <end position="301"/>
    </location>
</feature>
<dbReference type="GO" id="GO:0006189">
    <property type="term" value="P:'de novo' IMP biosynthetic process"/>
    <property type="evidence" value="ECO:0007669"/>
    <property type="project" value="UniProtKB-UniRule"/>
</dbReference>
<comment type="similarity">
    <text evidence="5 6">Belongs to the PurK/PurT family.</text>
</comment>
<dbReference type="GO" id="GO:0005829">
    <property type="term" value="C:cytosol"/>
    <property type="evidence" value="ECO:0007669"/>
    <property type="project" value="TreeGrafter"/>
</dbReference>
<dbReference type="InterPro" id="IPR054350">
    <property type="entry name" value="PurT/PurK_preATP-grasp"/>
</dbReference>
<dbReference type="HAMAP" id="MF_01928">
    <property type="entry name" value="PurK"/>
    <property type="match status" value="1"/>
</dbReference>
<dbReference type="AlphaFoldDB" id="A0A372LMZ8"/>
<evidence type="ECO:0000313" key="8">
    <source>
        <dbReference type="EMBL" id="RFU68900.1"/>
    </source>
</evidence>
<organism evidence="8 9">
    <name type="scientific">Peribacillus saganii</name>
    <dbReference type="NCBI Taxonomy" id="2303992"/>
    <lineage>
        <taxon>Bacteria</taxon>
        <taxon>Bacillati</taxon>
        <taxon>Bacillota</taxon>
        <taxon>Bacilli</taxon>
        <taxon>Bacillales</taxon>
        <taxon>Bacillaceae</taxon>
        <taxon>Peribacillus</taxon>
    </lineage>
</organism>
<dbReference type="EMBL" id="QVTE01000030">
    <property type="protein sequence ID" value="RFU68900.1"/>
    <property type="molecule type" value="Genomic_DNA"/>
</dbReference>
<evidence type="ECO:0000256" key="4">
    <source>
        <dbReference type="ARBA" id="ARBA00022840"/>
    </source>
</evidence>
<dbReference type="Gene3D" id="3.30.470.20">
    <property type="entry name" value="ATP-grasp fold, B domain"/>
    <property type="match status" value="1"/>
</dbReference>
<dbReference type="GO" id="GO:0005524">
    <property type="term" value="F:ATP binding"/>
    <property type="evidence" value="ECO:0007669"/>
    <property type="project" value="UniProtKB-UniRule"/>
</dbReference>
<evidence type="ECO:0000256" key="1">
    <source>
        <dbReference type="ARBA" id="ARBA00022598"/>
    </source>
</evidence>
<feature type="binding site" evidence="5">
    <location>
        <position position="217"/>
    </location>
    <ligand>
        <name>ATP</name>
        <dbReference type="ChEBI" id="CHEBI:30616"/>
    </ligand>
</feature>
<dbReference type="Pfam" id="PF17769">
    <property type="entry name" value="PurK_C"/>
    <property type="match status" value="1"/>
</dbReference>
<dbReference type="PANTHER" id="PTHR11609:SF5">
    <property type="entry name" value="PHOSPHORIBOSYLAMINOIMIDAZOLE CARBOXYLASE"/>
    <property type="match status" value="1"/>
</dbReference>
<feature type="binding site" evidence="5">
    <location>
        <position position="194"/>
    </location>
    <ligand>
        <name>ATP</name>
        <dbReference type="ChEBI" id="CHEBI:30616"/>
    </ligand>
</feature>
<dbReference type="Gene3D" id="3.40.50.20">
    <property type="match status" value="1"/>
</dbReference>
<evidence type="ECO:0000256" key="6">
    <source>
        <dbReference type="RuleBase" id="RU361200"/>
    </source>
</evidence>
<reference evidence="8 9" key="1">
    <citation type="submission" date="2018-08" db="EMBL/GenBank/DDBJ databases">
        <title>Bacillus chawlae sp. nov., Bacillus glennii sp. nov., and Bacillus saganii sp. nov. Isolated from the Vehicle Assembly Building at Kennedy Space Center where the Viking Spacecraft were Assembled.</title>
        <authorList>
            <person name="Seuylemezian A."/>
            <person name="Vaishampayan P."/>
        </authorList>
    </citation>
    <scope>NUCLEOTIDE SEQUENCE [LARGE SCALE GENOMIC DNA]</scope>
    <source>
        <strain evidence="8 9">V47-23a</strain>
    </source>
</reference>
<evidence type="ECO:0000313" key="9">
    <source>
        <dbReference type="Proteomes" id="UP000264541"/>
    </source>
</evidence>
<feature type="binding site" evidence="5">
    <location>
        <begin position="271"/>
        <end position="272"/>
    </location>
    <ligand>
        <name>ATP</name>
        <dbReference type="ChEBI" id="CHEBI:30616"/>
    </ligand>
</feature>
<dbReference type="NCBIfam" id="NF004676">
    <property type="entry name" value="PRK06019.1-2"/>
    <property type="match status" value="1"/>
</dbReference>
<dbReference type="InterPro" id="IPR003135">
    <property type="entry name" value="ATP-grasp_carboxylate-amine"/>
</dbReference>
<dbReference type="GO" id="GO:0034028">
    <property type="term" value="F:5-(carboxyamino)imidazole ribonucleotide synthase activity"/>
    <property type="evidence" value="ECO:0007669"/>
    <property type="project" value="UniProtKB-UniRule"/>
</dbReference>
<feature type="binding site" evidence="5">
    <location>
        <position position="151"/>
    </location>
    <ligand>
        <name>ATP</name>
        <dbReference type="ChEBI" id="CHEBI:30616"/>
    </ligand>
</feature>
<dbReference type="NCBIfam" id="NF004675">
    <property type="entry name" value="PRK06019.1-1"/>
    <property type="match status" value="1"/>
</dbReference>
<dbReference type="InterPro" id="IPR016185">
    <property type="entry name" value="PreATP-grasp_dom_sf"/>
</dbReference>
<dbReference type="PROSITE" id="PS50975">
    <property type="entry name" value="ATP_GRASP"/>
    <property type="match status" value="1"/>
</dbReference>
<evidence type="ECO:0000259" key="7">
    <source>
        <dbReference type="PROSITE" id="PS50975"/>
    </source>
</evidence>
<dbReference type="FunFam" id="3.30.470.20:FF:000029">
    <property type="entry name" value="N5-carboxyaminoimidazole ribonucleotide synthase"/>
    <property type="match status" value="1"/>
</dbReference>
<keyword evidence="1 5" id="KW-0436">Ligase</keyword>
<protein>
    <recommendedName>
        <fullName evidence="5 6">N5-carboxyaminoimidazole ribonucleotide synthase</fullName>
        <shortName evidence="5 6">N5-CAIR synthase</shortName>
        <ecNumber evidence="5 6">6.3.4.18</ecNumber>
    </recommendedName>
    <alternativeName>
        <fullName evidence="5 6">5-(carboxyamino)imidazole ribonucleotide synthetase</fullName>
    </alternativeName>
</protein>
<dbReference type="InterPro" id="IPR011761">
    <property type="entry name" value="ATP-grasp"/>
</dbReference>
<name>A0A372LMZ8_9BACI</name>
<dbReference type="SUPFAM" id="SSF52440">
    <property type="entry name" value="PreATP-grasp domain"/>
    <property type="match status" value="1"/>
</dbReference>
<dbReference type="OrthoDB" id="9804625at2"/>
<comment type="subunit">
    <text evidence="5 6">Homodimer.</text>
</comment>
<comment type="function">
    <text evidence="5">Catalyzes the ATP-dependent conversion of 5-aminoimidazole ribonucleotide (AIR) and HCO(3)(-) to N5-carboxyaminoimidazole ribonucleotide (N5-CAIR).</text>
</comment>
<feature type="binding site" evidence="5">
    <location>
        <begin position="186"/>
        <end position="189"/>
    </location>
    <ligand>
        <name>ATP</name>
        <dbReference type="ChEBI" id="CHEBI:30616"/>
    </ligand>
</feature>
<dbReference type="NCBIfam" id="NF004679">
    <property type="entry name" value="PRK06019.1-5"/>
    <property type="match status" value="1"/>
</dbReference>
<dbReference type="InterPro" id="IPR011054">
    <property type="entry name" value="Rudment_hybrid_motif"/>
</dbReference>
<keyword evidence="9" id="KW-1185">Reference proteome</keyword>
<comment type="pathway">
    <text evidence="5 6">Purine metabolism; IMP biosynthesis via de novo pathway; 5-amino-1-(5-phospho-D-ribosyl)imidazole-4-carboxylate from 5-amino-1-(5-phospho-D-ribosyl)imidazole (N5-CAIR route): step 1/2.</text>
</comment>
<comment type="function">
    <text evidence="6">Catalyzes the ATP-dependent conversion of 5-aminoimidazole ribonucleotide (AIR) and HCO(3)- to N5-carboxyaminoimidazole ribonucleotide (N5-CAIR).</text>
</comment>
<dbReference type="Pfam" id="PF02222">
    <property type="entry name" value="ATP-grasp"/>
    <property type="match status" value="1"/>
</dbReference>
<dbReference type="UniPathway" id="UPA00074">
    <property type="reaction ID" value="UER00942"/>
</dbReference>
<dbReference type="NCBIfam" id="TIGR01161">
    <property type="entry name" value="purK"/>
    <property type="match status" value="1"/>
</dbReference>
<dbReference type="Gene3D" id="3.30.1490.20">
    <property type="entry name" value="ATP-grasp fold, A domain"/>
    <property type="match status" value="1"/>
</dbReference>
<dbReference type="Pfam" id="PF22660">
    <property type="entry name" value="RS_preATP-grasp-like"/>
    <property type="match status" value="1"/>
</dbReference>
<dbReference type="EC" id="6.3.4.18" evidence="5 6"/>
<dbReference type="InterPro" id="IPR040686">
    <property type="entry name" value="PurK_C"/>
</dbReference>
<dbReference type="RefSeq" id="WP_117326690.1">
    <property type="nucleotide sequence ID" value="NZ_QVTE01000030.1"/>
</dbReference>
<dbReference type="Proteomes" id="UP000264541">
    <property type="component" value="Unassembled WGS sequence"/>
</dbReference>
<dbReference type="InterPro" id="IPR005875">
    <property type="entry name" value="PurK"/>
</dbReference>
<keyword evidence="4 5" id="KW-0067">ATP-binding</keyword>
<comment type="catalytic activity">
    <reaction evidence="5 6">
        <text>5-amino-1-(5-phospho-beta-D-ribosyl)imidazole + hydrogencarbonate + ATP = 5-carboxyamino-1-(5-phospho-D-ribosyl)imidazole + ADP + phosphate + 2 H(+)</text>
        <dbReference type="Rhea" id="RHEA:19317"/>
        <dbReference type="ChEBI" id="CHEBI:15378"/>
        <dbReference type="ChEBI" id="CHEBI:17544"/>
        <dbReference type="ChEBI" id="CHEBI:30616"/>
        <dbReference type="ChEBI" id="CHEBI:43474"/>
        <dbReference type="ChEBI" id="CHEBI:58730"/>
        <dbReference type="ChEBI" id="CHEBI:137981"/>
        <dbReference type="ChEBI" id="CHEBI:456216"/>
        <dbReference type="EC" id="6.3.4.18"/>
    </reaction>
</comment>
<comment type="caution">
    <text evidence="8">The sequence shown here is derived from an EMBL/GenBank/DDBJ whole genome shotgun (WGS) entry which is preliminary data.</text>
</comment>
<dbReference type="FunFam" id="3.30.1490.20:FF:000015">
    <property type="entry name" value="N5-carboxyaminoimidazole ribonucleotide synthase"/>
    <property type="match status" value="1"/>
</dbReference>
<keyword evidence="3 5" id="KW-0658">Purine biosynthesis</keyword>
<feature type="binding site" evidence="5">
    <location>
        <position position="111"/>
    </location>
    <ligand>
        <name>ATP</name>
        <dbReference type="ChEBI" id="CHEBI:30616"/>
    </ligand>
</feature>